<dbReference type="PANTHER" id="PTHR31374:SF418">
    <property type="entry name" value="AUXIN-RESPONSIVE FAMILY PROTEIN"/>
    <property type="match status" value="1"/>
</dbReference>
<accession>A0ABD3ALK8</accession>
<dbReference type="EMBL" id="JBJUIK010000003">
    <property type="protein sequence ID" value="KAL3532042.1"/>
    <property type="molecule type" value="Genomic_DNA"/>
</dbReference>
<dbReference type="InterPro" id="IPR003676">
    <property type="entry name" value="SAUR_fam"/>
</dbReference>
<protein>
    <recommendedName>
        <fullName evidence="4">Small auxin up regulated protein</fullName>
    </recommendedName>
</protein>
<evidence type="ECO:0008006" key="4">
    <source>
        <dbReference type="Google" id="ProtNLM"/>
    </source>
</evidence>
<organism evidence="2 3">
    <name type="scientific">Cinchona calisaya</name>
    <dbReference type="NCBI Taxonomy" id="153742"/>
    <lineage>
        <taxon>Eukaryota</taxon>
        <taxon>Viridiplantae</taxon>
        <taxon>Streptophyta</taxon>
        <taxon>Embryophyta</taxon>
        <taxon>Tracheophyta</taxon>
        <taxon>Spermatophyta</taxon>
        <taxon>Magnoliopsida</taxon>
        <taxon>eudicotyledons</taxon>
        <taxon>Gunneridae</taxon>
        <taxon>Pentapetalae</taxon>
        <taxon>asterids</taxon>
        <taxon>lamiids</taxon>
        <taxon>Gentianales</taxon>
        <taxon>Rubiaceae</taxon>
        <taxon>Cinchonoideae</taxon>
        <taxon>Cinchoneae</taxon>
        <taxon>Cinchona</taxon>
    </lineage>
</organism>
<dbReference type="AlphaFoldDB" id="A0ABD3ALK8"/>
<dbReference type="Pfam" id="PF02519">
    <property type="entry name" value="Auxin_inducible"/>
    <property type="match status" value="1"/>
</dbReference>
<name>A0ABD3ALK8_9GENT</name>
<sequence>MAVQIFQWLLKMLSGKICRIGHLTMGKNHRKKLVPRGCFPVYVGLERRRYVLSVSSLSSIILQALLNAYEDEIQAMESITLPCSTLMFEAILALAKDEIPEAFLVL</sequence>
<proteinExistence type="inferred from homology"/>
<dbReference type="Proteomes" id="UP001630127">
    <property type="component" value="Unassembled WGS sequence"/>
</dbReference>
<comment type="caution">
    <text evidence="2">The sequence shown here is derived from an EMBL/GenBank/DDBJ whole genome shotgun (WGS) entry which is preliminary data.</text>
</comment>
<evidence type="ECO:0000256" key="1">
    <source>
        <dbReference type="ARBA" id="ARBA00006974"/>
    </source>
</evidence>
<gene>
    <name evidence="2" type="ORF">ACH5RR_005563</name>
</gene>
<evidence type="ECO:0000313" key="2">
    <source>
        <dbReference type="EMBL" id="KAL3532042.1"/>
    </source>
</evidence>
<comment type="similarity">
    <text evidence="1">Belongs to the ARG7 family.</text>
</comment>
<reference evidence="2 3" key="1">
    <citation type="submission" date="2024-11" db="EMBL/GenBank/DDBJ databases">
        <title>A near-complete genome assembly of Cinchona calisaya.</title>
        <authorList>
            <person name="Lian D.C."/>
            <person name="Zhao X.W."/>
            <person name="Wei L."/>
        </authorList>
    </citation>
    <scope>NUCLEOTIDE SEQUENCE [LARGE SCALE GENOMIC DNA]</scope>
    <source>
        <tissue evidence="2">Nenye</tissue>
    </source>
</reference>
<evidence type="ECO:0000313" key="3">
    <source>
        <dbReference type="Proteomes" id="UP001630127"/>
    </source>
</evidence>
<keyword evidence="3" id="KW-1185">Reference proteome</keyword>
<dbReference type="PANTHER" id="PTHR31374">
    <property type="entry name" value="AUXIN-INDUCED PROTEIN-LIKE-RELATED"/>
    <property type="match status" value="1"/>
</dbReference>